<proteinExistence type="predicted"/>
<evidence type="ECO:0000313" key="1">
    <source>
        <dbReference type="EnsemblMetazoa" id="Aqu2.1.33254_001"/>
    </source>
</evidence>
<dbReference type="EnsemblMetazoa" id="Aqu2.1.33254_001">
    <property type="protein sequence ID" value="Aqu2.1.33254_001"/>
    <property type="gene ID" value="Aqu2.1.33254"/>
</dbReference>
<dbReference type="InParanoid" id="A0A1X7V0D9"/>
<protein>
    <submittedName>
        <fullName evidence="1">Uncharacterized protein</fullName>
    </submittedName>
</protein>
<sequence>SCLLLEIIDYLFAPTLSREAVDCLRVLIADHHTAFRELYPDCSIICKMHYMVHYPDWIHKHA</sequence>
<organism evidence="1">
    <name type="scientific">Amphimedon queenslandica</name>
    <name type="common">Sponge</name>
    <dbReference type="NCBI Taxonomy" id="400682"/>
    <lineage>
        <taxon>Eukaryota</taxon>
        <taxon>Metazoa</taxon>
        <taxon>Porifera</taxon>
        <taxon>Demospongiae</taxon>
        <taxon>Heteroscleromorpha</taxon>
        <taxon>Haplosclerida</taxon>
        <taxon>Niphatidae</taxon>
        <taxon>Amphimedon</taxon>
    </lineage>
</organism>
<name>A0A1X7V0D9_AMPQE</name>
<dbReference type="AlphaFoldDB" id="A0A1X7V0D9"/>
<reference evidence="1" key="1">
    <citation type="submission" date="2017-05" db="UniProtKB">
        <authorList>
            <consortium name="EnsemblMetazoa"/>
        </authorList>
    </citation>
    <scope>IDENTIFICATION</scope>
</reference>
<accession>A0A1X7V0D9</accession>